<evidence type="ECO:0000313" key="2">
    <source>
        <dbReference type="EMBL" id="MFD2138815.1"/>
    </source>
</evidence>
<keyword evidence="3" id="KW-1185">Reference proteome</keyword>
<reference evidence="3" key="1">
    <citation type="journal article" date="2019" name="Int. J. Syst. Evol. Microbiol.">
        <title>The Global Catalogue of Microorganisms (GCM) 10K type strain sequencing project: providing services to taxonomists for standard genome sequencing and annotation.</title>
        <authorList>
            <consortium name="The Broad Institute Genomics Platform"/>
            <consortium name="The Broad Institute Genome Sequencing Center for Infectious Disease"/>
            <person name="Wu L."/>
            <person name="Ma J."/>
        </authorList>
    </citation>
    <scope>NUCLEOTIDE SEQUENCE [LARGE SCALE GENOMIC DNA]</scope>
    <source>
        <strain evidence="3">CCM 7435</strain>
    </source>
</reference>
<feature type="region of interest" description="Disordered" evidence="1">
    <location>
        <begin position="1"/>
        <end position="62"/>
    </location>
</feature>
<name>A0ABW4YRA8_9HYPH</name>
<accession>A0ABW4YRA8</accession>
<gene>
    <name evidence="2" type="ORF">ACFSNC_00235</name>
</gene>
<dbReference type="EMBL" id="JBHUHD010000001">
    <property type="protein sequence ID" value="MFD2138815.1"/>
    <property type="molecule type" value="Genomic_DNA"/>
</dbReference>
<feature type="compositionally biased region" description="Low complexity" evidence="1">
    <location>
        <begin position="1"/>
        <end position="21"/>
    </location>
</feature>
<comment type="caution">
    <text evidence="2">The sequence shown here is derived from an EMBL/GenBank/DDBJ whole genome shotgun (WGS) entry which is preliminary data.</text>
</comment>
<dbReference type="Proteomes" id="UP001597299">
    <property type="component" value="Unassembled WGS sequence"/>
</dbReference>
<proteinExistence type="predicted"/>
<feature type="compositionally biased region" description="Low complexity" evidence="1">
    <location>
        <begin position="49"/>
        <end position="62"/>
    </location>
</feature>
<evidence type="ECO:0000313" key="3">
    <source>
        <dbReference type="Proteomes" id="UP001597299"/>
    </source>
</evidence>
<protein>
    <submittedName>
        <fullName evidence="2">Uncharacterized protein</fullName>
    </submittedName>
</protein>
<sequence length="62" mass="6405">MSRQQAAAAQRRQLAELARSQAEVDQAKSSGSGQRGRRLLTFLQPPALGDSGTGSSTFGGAS</sequence>
<evidence type="ECO:0000256" key="1">
    <source>
        <dbReference type="SAM" id="MobiDB-lite"/>
    </source>
</evidence>
<organism evidence="2 3">
    <name type="scientific">Ancylobacter oerskovii</name>
    <dbReference type="NCBI Taxonomy" id="459519"/>
    <lineage>
        <taxon>Bacteria</taxon>
        <taxon>Pseudomonadati</taxon>
        <taxon>Pseudomonadota</taxon>
        <taxon>Alphaproteobacteria</taxon>
        <taxon>Hyphomicrobiales</taxon>
        <taxon>Xanthobacteraceae</taxon>
        <taxon>Ancylobacter</taxon>
    </lineage>
</organism>
<dbReference type="RefSeq" id="WP_378295549.1">
    <property type="nucleotide sequence ID" value="NZ_JBHUHD010000001.1"/>
</dbReference>